<reference evidence="1" key="2">
    <citation type="journal article" date="2020" name="Nat. Commun.">
        <title>Large-scale genome sequencing of mycorrhizal fungi provides insights into the early evolution of symbiotic traits.</title>
        <authorList>
            <person name="Miyauchi S."/>
            <person name="Kiss E."/>
            <person name="Kuo A."/>
            <person name="Drula E."/>
            <person name="Kohler A."/>
            <person name="Sanchez-Garcia M."/>
            <person name="Morin E."/>
            <person name="Andreopoulos B."/>
            <person name="Barry K.W."/>
            <person name="Bonito G."/>
            <person name="Buee M."/>
            <person name="Carver A."/>
            <person name="Chen C."/>
            <person name="Cichocki N."/>
            <person name="Clum A."/>
            <person name="Culley D."/>
            <person name="Crous P.W."/>
            <person name="Fauchery L."/>
            <person name="Girlanda M."/>
            <person name="Hayes R.D."/>
            <person name="Keri Z."/>
            <person name="LaButti K."/>
            <person name="Lipzen A."/>
            <person name="Lombard V."/>
            <person name="Magnuson J."/>
            <person name="Maillard F."/>
            <person name="Murat C."/>
            <person name="Nolan M."/>
            <person name="Ohm R.A."/>
            <person name="Pangilinan J."/>
            <person name="Pereira M.F."/>
            <person name="Perotto S."/>
            <person name="Peter M."/>
            <person name="Pfister S."/>
            <person name="Riley R."/>
            <person name="Sitrit Y."/>
            <person name="Stielow J.B."/>
            <person name="Szollosi G."/>
            <person name="Zifcakova L."/>
            <person name="Stursova M."/>
            <person name="Spatafora J.W."/>
            <person name="Tedersoo L."/>
            <person name="Vaario L.M."/>
            <person name="Yamada A."/>
            <person name="Yan M."/>
            <person name="Wang P."/>
            <person name="Xu J."/>
            <person name="Bruns T."/>
            <person name="Baldrian P."/>
            <person name="Vilgalys R."/>
            <person name="Dunand C."/>
            <person name="Henrissat B."/>
            <person name="Grigoriev I.V."/>
            <person name="Hibbett D."/>
            <person name="Nagy L.G."/>
            <person name="Martin F.M."/>
        </authorList>
    </citation>
    <scope>NUCLEOTIDE SEQUENCE</scope>
    <source>
        <strain evidence="1">Prilba</strain>
    </source>
</reference>
<comment type="caution">
    <text evidence="1">The sequence shown here is derived from an EMBL/GenBank/DDBJ whole genome shotgun (WGS) entry which is preliminary data.</text>
</comment>
<keyword evidence="2" id="KW-1185">Reference proteome</keyword>
<name>A0A9P5T5T6_9AGAM</name>
<dbReference type="EMBL" id="WHVB01000016">
    <property type="protein sequence ID" value="KAF8475340.1"/>
    <property type="molecule type" value="Genomic_DNA"/>
</dbReference>
<proteinExistence type="predicted"/>
<dbReference type="AlphaFoldDB" id="A0A9P5T5T6"/>
<sequence length="218" mass="23871">MPLSDPHQADDFPGEPFLHAIPHPLHDHALQNARVSFRHRVILPFPNPRSLMSIPSQVPPAPANGQLEGHRDIPPPVRGVTGPGTSRVHDPDHFDVAYQGIVDYHPQPLLDNPAYVFPDVVLAHGVPAQGQPNVPVNLERGPFGYVPQHNAPGLIHAAFPHPFVHRVPTPNQGGAENLRRLASRYLHNPDAQVDMVSMEASAAGRIKVVIILESRDVF</sequence>
<protein>
    <submittedName>
        <fullName evidence="1">Uncharacterized protein</fullName>
    </submittedName>
</protein>
<gene>
    <name evidence="1" type="ORF">DFH94DRAFT_760844</name>
</gene>
<evidence type="ECO:0000313" key="1">
    <source>
        <dbReference type="EMBL" id="KAF8475340.1"/>
    </source>
</evidence>
<dbReference type="OrthoDB" id="3133984at2759"/>
<reference evidence="1" key="1">
    <citation type="submission" date="2019-10" db="EMBL/GenBank/DDBJ databases">
        <authorList>
            <consortium name="DOE Joint Genome Institute"/>
            <person name="Kuo A."/>
            <person name="Miyauchi S."/>
            <person name="Kiss E."/>
            <person name="Drula E."/>
            <person name="Kohler A."/>
            <person name="Sanchez-Garcia M."/>
            <person name="Andreopoulos B."/>
            <person name="Barry K.W."/>
            <person name="Bonito G."/>
            <person name="Buee M."/>
            <person name="Carver A."/>
            <person name="Chen C."/>
            <person name="Cichocki N."/>
            <person name="Clum A."/>
            <person name="Culley D."/>
            <person name="Crous P.W."/>
            <person name="Fauchery L."/>
            <person name="Girlanda M."/>
            <person name="Hayes R."/>
            <person name="Keri Z."/>
            <person name="LaButti K."/>
            <person name="Lipzen A."/>
            <person name="Lombard V."/>
            <person name="Magnuson J."/>
            <person name="Maillard F."/>
            <person name="Morin E."/>
            <person name="Murat C."/>
            <person name="Nolan M."/>
            <person name="Ohm R."/>
            <person name="Pangilinan J."/>
            <person name="Pereira M."/>
            <person name="Perotto S."/>
            <person name="Peter M."/>
            <person name="Riley R."/>
            <person name="Sitrit Y."/>
            <person name="Stielow B."/>
            <person name="Szollosi G."/>
            <person name="Zifcakova L."/>
            <person name="Stursova M."/>
            <person name="Spatafora J.W."/>
            <person name="Tedersoo L."/>
            <person name="Vaario L.-M."/>
            <person name="Yamada A."/>
            <person name="Yan M."/>
            <person name="Wang P."/>
            <person name="Xu J."/>
            <person name="Bruns T."/>
            <person name="Baldrian P."/>
            <person name="Vilgalys R."/>
            <person name="Henrissat B."/>
            <person name="Grigoriev I.V."/>
            <person name="Hibbett D."/>
            <person name="Nagy L.G."/>
            <person name="Martin F.M."/>
        </authorList>
    </citation>
    <scope>NUCLEOTIDE SEQUENCE</scope>
    <source>
        <strain evidence="1">Prilba</strain>
    </source>
</reference>
<accession>A0A9P5T5T6</accession>
<organism evidence="1 2">
    <name type="scientific">Russula ochroleuca</name>
    <dbReference type="NCBI Taxonomy" id="152965"/>
    <lineage>
        <taxon>Eukaryota</taxon>
        <taxon>Fungi</taxon>
        <taxon>Dikarya</taxon>
        <taxon>Basidiomycota</taxon>
        <taxon>Agaricomycotina</taxon>
        <taxon>Agaricomycetes</taxon>
        <taxon>Russulales</taxon>
        <taxon>Russulaceae</taxon>
        <taxon>Russula</taxon>
    </lineage>
</organism>
<evidence type="ECO:0000313" key="2">
    <source>
        <dbReference type="Proteomes" id="UP000759537"/>
    </source>
</evidence>
<dbReference type="Proteomes" id="UP000759537">
    <property type="component" value="Unassembled WGS sequence"/>
</dbReference>